<reference evidence="2" key="1">
    <citation type="journal article" date="2023" name="Hortic. Res.">
        <title>A chromosome-level phased genome enabling allele-level studies in sweet orange: a case study on citrus Huanglongbing tolerance.</title>
        <authorList>
            <person name="Wu B."/>
            <person name="Yu Q."/>
            <person name="Deng Z."/>
            <person name="Duan Y."/>
            <person name="Luo F."/>
            <person name="Gmitter F. Jr."/>
        </authorList>
    </citation>
    <scope>NUCLEOTIDE SEQUENCE [LARGE SCALE GENOMIC DNA]</scope>
    <source>
        <strain evidence="2">cv. Valencia</strain>
    </source>
</reference>
<protein>
    <submittedName>
        <fullName evidence="1">Mitotic checkpoint protein BUB3.3</fullName>
    </submittedName>
</protein>
<proteinExistence type="predicted"/>
<comment type="caution">
    <text evidence="1">The sequence shown here is derived from an EMBL/GenBank/DDBJ whole genome shotgun (WGS) entry which is preliminary data.</text>
</comment>
<dbReference type="Proteomes" id="UP000829398">
    <property type="component" value="Chromosome 4"/>
</dbReference>
<name>A0ACB8LL98_CITSI</name>
<keyword evidence="2" id="KW-1185">Reference proteome</keyword>
<dbReference type="EMBL" id="CM039173">
    <property type="protein sequence ID" value="KAH9774081.1"/>
    <property type="molecule type" value="Genomic_DNA"/>
</dbReference>
<organism evidence="1 2">
    <name type="scientific">Citrus sinensis</name>
    <name type="common">Sweet orange</name>
    <name type="synonym">Citrus aurantium var. sinensis</name>
    <dbReference type="NCBI Taxonomy" id="2711"/>
    <lineage>
        <taxon>Eukaryota</taxon>
        <taxon>Viridiplantae</taxon>
        <taxon>Streptophyta</taxon>
        <taxon>Embryophyta</taxon>
        <taxon>Tracheophyta</taxon>
        <taxon>Spermatophyta</taxon>
        <taxon>Magnoliopsida</taxon>
        <taxon>eudicotyledons</taxon>
        <taxon>Gunneridae</taxon>
        <taxon>Pentapetalae</taxon>
        <taxon>rosids</taxon>
        <taxon>malvids</taxon>
        <taxon>Sapindales</taxon>
        <taxon>Rutaceae</taxon>
        <taxon>Aurantioideae</taxon>
        <taxon>Citrus</taxon>
    </lineage>
</organism>
<evidence type="ECO:0000313" key="1">
    <source>
        <dbReference type="EMBL" id="KAH9774081.1"/>
    </source>
</evidence>
<accession>A0ACB8LL98</accession>
<gene>
    <name evidence="1" type="ORF">KPL71_013520</name>
</gene>
<evidence type="ECO:0000313" key="2">
    <source>
        <dbReference type="Proteomes" id="UP000829398"/>
    </source>
</evidence>
<sequence length="567" mass="63008">MAISGDLRVAATLASYHQHPLRSSLPSSKNLRATIVENFISFILVPLVDFAGFASEITPKWPGMAIDNCSMRQSKLFSRISGDYKLSPNPISHEVESFLLNAINMSFFDRLNLAWKIVFPSPTTRRNSNARIAKQRLQMILFSDRCAVSDEAKRKIVNNIVHALSDFVEIESQDKVQLNVSTDTDLGTIYSVTVPVRRVKPEYLDSYDVGTIANVEYKDTGETSGSVDVRCVEFILLIFEMKGFRLEFEKPIADAISRIRFAPHSNNLLISSWDSSLRLYDVDSSQLRLESPGEPPLLDCCFQNDAVVFTAASDGFIRRCDLHLGINDAVGNHDDIATCLQFSEETSQVVTAGLDKKIMFWDIRMGRASENLDADVASMSLSGYDLIVAVGASVNMYDLRYLGRSVQSSELRMDVQIKCVSSNPYSRGHVVGSIDGRVAVEISHQSDSNNPGYMFRCHPKSKDGRHHLVPVNDVVFSPLSRGAFVTGDNEGYVAAWDAQSRRRLFELPRFSNSVASLSYNHGGQLLAVASSCTYQEATVIEEPPQIFIIRIDDIQQQSACVGSSSRH</sequence>